<dbReference type="InterPro" id="IPR001412">
    <property type="entry name" value="aa-tRNA-synth_I_CS"/>
</dbReference>
<dbReference type="GO" id="GO:0005737">
    <property type="term" value="C:cytoplasm"/>
    <property type="evidence" value="ECO:0007669"/>
    <property type="project" value="UniProtKB-SubCell"/>
</dbReference>
<dbReference type="GO" id="GO:0005524">
    <property type="term" value="F:ATP binding"/>
    <property type="evidence" value="ECO:0007669"/>
    <property type="project" value="UniProtKB-UniRule"/>
</dbReference>
<evidence type="ECO:0000259" key="17">
    <source>
        <dbReference type="Pfam" id="PF08264"/>
    </source>
</evidence>
<dbReference type="EC" id="6.1.1.5" evidence="15"/>
<evidence type="ECO:0000256" key="5">
    <source>
        <dbReference type="ARBA" id="ARBA00022490"/>
    </source>
</evidence>
<protein>
    <recommendedName>
        <fullName evidence="15">Isoleucine--tRNA ligase</fullName>
        <ecNumber evidence="15">6.1.1.5</ecNumber>
    </recommendedName>
    <alternativeName>
        <fullName evidence="15">Isoleucyl-tRNA synthetase</fullName>
        <shortName evidence="15">IleRS</shortName>
    </alternativeName>
</protein>
<comment type="catalytic activity">
    <reaction evidence="14 15">
        <text>tRNA(Ile) + L-isoleucine + ATP = L-isoleucyl-tRNA(Ile) + AMP + diphosphate</text>
        <dbReference type="Rhea" id="RHEA:11060"/>
        <dbReference type="Rhea" id="RHEA-COMP:9666"/>
        <dbReference type="Rhea" id="RHEA-COMP:9695"/>
        <dbReference type="ChEBI" id="CHEBI:30616"/>
        <dbReference type="ChEBI" id="CHEBI:33019"/>
        <dbReference type="ChEBI" id="CHEBI:58045"/>
        <dbReference type="ChEBI" id="CHEBI:78442"/>
        <dbReference type="ChEBI" id="CHEBI:78528"/>
        <dbReference type="ChEBI" id="CHEBI:456215"/>
        <dbReference type="EC" id="6.1.1.5"/>
    </reaction>
</comment>
<dbReference type="GO" id="GO:0008270">
    <property type="term" value="F:zinc ion binding"/>
    <property type="evidence" value="ECO:0007669"/>
    <property type="project" value="UniProtKB-UniRule"/>
</dbReference>
<dbReference type="SUPFAM" id="SSF50677">
    <property type="entry name" value="ValRS/IleRS/LeuRS editing domain"/>
    <property type="match status" value="1"/>
</dbReference>
<comment type="caution">
    <text evidence="18">The sequence shown here is derived from an EMBL/GenBank/DDBJ whole genome shotgun (WGS) entry which is preliminary data.</text>
</comment>
<dbReference type="Pfam" id="PF08264">
    <property type="entry name" value="Anticodon_1"/>
    <property type="match status" value="1"/>
</dbReference>
<dbReference type="Gene3D" id="3.40.50.620">
    <property type="entry name" value="HUPs"/>
    <property type="match status" value="2"/>
</dbReference>
<dbReference type="InterPro" id="IPR009080">
    <property type="entry name" value="tRNAsynth_Ia_anticodon-bd"/>
</dbReference>
<evidence type="ECO:0000256" key="10">
    <source>
        <dbReference type="ARBA" id="ARBA00022840"/>
    </source>
</evidence>
<dbReference type="InterPro" id="IPR002300">
    <property type="entry name" value="aa-tRNA-synth_Ia"/>
</dbReference>
<feature type="binding site" evidence="15">
    <location>
        <position position="593"/>
    </location>
    <ligand>
        <name>ATP</name>
        <dbReference type="ChEBI" id="CHEBI:30616"/>
    </ligand>
</feature>
<proteinExistence type="inferred from homology"/>
<comment type="subcellular location">
    <subcellularLocation>
        <location evidence="2 15">Cytoplasm</location>
    </subcellularLocation>
</comment>
<dbReference type="SUPFAM" id="SSF47323">
    <property type="entry name" value="Anticodon-binding domain of a subclass of class I aminoacyl-tRNA synthetases"/>
    <property type="match status" value="2"/>
</dbReference>
<feature type="short sequence motif" description="'HIGH' region" evidence="15">
    <location>
        <begin position="47"/>
        <end position="57"/>
    </location>
</feature>
<keyword evidence="19" id="KW-1185">Reference proteome</keyword>
<evidence type="ECO:0000256" key="12">
    <source>
        <dbReference type="ARBA" id="ARBA00023146"/>
    </source>
</evidence>
<comment type="subunit">
    <text evidence="4 15">Monomer.</text>
</comment>
<dbReference type="EMBL" id="SOPW01000003">
    <property type="protein sequence ID" value="TFB23882.1"/>
    <property type="molecule type" value="Genomic_DNA"/>
</dbReference>
<dbReference type="GO" id="GO:0004822">
    <property type="term" value="F:isoleucine-tRNA ligase activity"/>
    <property type="evidence" value="ECO:0007669"/>
    <property type="project" value="UniProtKB-UniRule"/>
</dbReference>
<dbReference type="SUPFAM" id="SSF52374">
    <property type="entry name" value="Nucleotidylyl transferase"/>
    <property type="match status" value="1"/>
</dbReference>
<keyword evidence="8 15" id="KW-0547">Nucleotide-binding</keyword>
<evidence type="ECO:0000313" key="19">
    <source>
        <dbReference type="Proteomes" id="UP000297975"/>
    </source>
</evidence>
<dbReference type="Pfam" id="PF00133">
    <property type="entry name" value="tRNA-synt_1"/>
    <property type="match status" value="1"/>
</dbReference>
<evidence type="ECO:0000256" key="2">
    <source>
        <dbReference type="ARBA" id="ARBA00004496"/>
    </source>
</evidence>
<dbReference type="InterPro" id="IPR009008">
    <property type="entry name" value="Val/Leu/Ile-tRNA-synth_edit"/>
</dbReference>
<dbReference type="AlphaFoldDB" id="A0A4Y8IQD2"/>
<dbReference type="PANTHER" id="PTHR42780">
    <property type="entry name" value="SOLEUCYL-TRNA SYNTHETASE"/>
    <property type="match status" value="1"/>
</dbReference>
<dbReference type="InterPro" id="IPR023586">
    <property type="entry name" value="Ile-tRNA-ligase_type2"/>
</dbReference>
<dbReference type="InterPro" id="IPR002301">
    <property type="entry name" value="Ile-tRNA-ligase"/>
</dbReference>
<dbReference type="PRINTS" id="PR00984">
    <property type="entry name" value="TRNASYNTHILE"/>
</dbReference>
<dbReference type="Gene3D" id="1.10.730.10">
    <property type="entry name" value="Isoleucyl-tRNA Synthetase, Domain 1"/>
    <property type="match status" value="1"/>
</dbReference>
<comment type="cofactor">
    <cofactor evidence="1 15">
        <name>Zn(2+)</name>
        <dbReference type="ChEBI" id="CHEBI:29105"/>
    </cofactor>
</comment>
<dbReference type="CDD" id="cd00818">
    <property type="entry name" value="IleRS_core"/>
    <property type="match status" value="1"/>
</dbReference>
<accession>A0A4Y8IQD2</accession>
<dbReference type="NCBIfam" id="TIGR00392">
    <property type="entry name" value="ileS"/>
    <property type="match status" value="1"/>
</dbReference>
<comment type="function">
    <text evidence="13 15">Catalyzes the attachment of isoleucine to tRNA(Ile). As IleRS can inadvertently accommodate and process structurally similar amino acids such as valine, to avoid such errors it has two additional distinct tRNA(Ile)-dependent editing activities. One activity is designated as 'pretransfer' editing and involves the hydrolysis of activated Val-AMP. The other activity is designated 'posttransfer' editing and involves deacylation of mischarged Val-tRNA(Ile).</text>
</comment>
<keyword evidence="6 15" id="KW-0436">Ligase</keyword>
<keyword evidence="7 15" id="KW-0479">Metal-binding</keyword>
<sequence>MKRVNAKEKPLEREKRISDYWEVNDTFKKSILNHEGKGTFVFYEGPPTANGLPHAGHVLGRVIKDFVARYKTMAGYQVIRKAGWDTHGLPVELGVEKKIGISGKKEIEEYGVEKFIEECKESVFDYERQWRTFTEAIGYWVDMDDPYVTLNNDYIESVWYILSSIHDKGLLDRGHRVAPYCPSCQTSLSSHEVAQGYKEVKDLSVTAKFKVEGKANEYFLGWTTTPWTLPANVALAVNKDLTYIKAQQGDDVFIVAKNLLNDVLGDNYSVVSEHKGTEFVGLKYEPPFDILSLNNGHEVISANFVTDDSGTGIVHLAPAHGEDDYQAVKESGLDFVNVVNQAGCYTGEVTPLAGEFAKNCDVKIIQLLAEQNKLYSKKKYEHSYPHCWRCDSPLIYYAMEGWFIKTTEIKDKIIKNNQSVNWHPDHMKDGRFGKFLENMVDWNLGRNRYWGTPLNVWLCQSCDHQFVPKSIEELKNQAIGKVPDDIELHKPYIDQVEVKCPNCNSNMKRTPEVIDVWFDSGSMPFAQYHYPFENKELFNKQFPADVIAEGVDQTRGWFYSLLTVSSLFTGKAPYKRVLSLGHILDENGRKMSKSKGNVIDPMELVRKFGADALRWALLADSAPWNNKRFSDKNVSQAKSKLVDTLNNIHSFYTLYADIDRFNPETHDNGKPSLLDQWVLSRLNTVIKRVTIDLNAYDFTSGAREIAVFVEEVSNWYIRRSRDRYWAEGMSEDKLAAYHTLYQVLVKTSQLLAPFTPFIADDIHTNLTGNSVHLSDYPESDLSKIDEQLEEEMDQVLQVIELARQIRNTANIKTKQPLSELVVAGSSHHTEPLANYIDIVKDEINVKEVHFKRDTSSAVQYEIKLNFPIAGPKLGKLVSVVQKELQNLSTDDSEKAVKNGYVEVTTPSGEKVKLKEEDLVINQVAQQGMEVASNSTYTLVLNTEITDELKKEGLVREFIRSIQHYRKELNLPVEKRVHLIIDCNDAVKAAIEQFEGLLRNSLLVKEIVFDQQESMKQIKVEEEEIDIKILDL</sequence>
<feature type="domain" description="Aminoacyl-tRNA synthetase class Ia" evidence="16">
    <location>
        <begin position="18"/>
        <end position="621"/>
    </location>
</feature>
<dbReference type="InterPro" id="IPR033709">
    <property type="entry name" value="Anticodon_Ile_ABEc"/>
</dbReference>
<evidence type="ECO:0000256" key="11">
    <source>
        <dbReference type="ARBA" id="ARBA00022917"/>
    </source>
</evidence>
<evidence type="ECO:0000256" key="7">
    <source>
        <dbReference type="ARBA" id="ARBA00022723"/>
    </source>
</evidence>
<keyword evidence="5 15" id="KW-0963">Cytoplasm</keyword>
<evidence type="ECO:0000256" key="1">
    <source>
        <dbReference type="ARBA" id="ARBA00001947"/>
    </source>
</evidence>
<dbReference type="PANTHER" id="PTHR42780:SF1">
    <property type="entry name" value="ISOLEUCINE--TRNA LIGASE, CYTOPLASMIC"/>
    <property type="match status" value="1"/>
</dbReference>
<comment type="domain">
    <text evidence="15">IleRS has two distinct active sites: one for aminoacylation and one for editing. The misactivated valine is translocated from the active site to the editing site, which sterically excludes the correctly activated isoleucine. The single editing site contains two valyl binding pockets, one specific for each substrate (Val-AMP or Val-tRNA(Ile)).</text>
</comment>
<evidence type="ECO:0000256" key="3">
    <source>
        <dbReference type="ARBA" id="ARBA00007078"/>
    </source>
</evidence>
<keyword evidence="9 15" id="KW-0862">Zinc</keyword>
<dbReference type="GO" id="GO:0006428">
    <property type="term" value="P:isoleucyl-tRNA aminoacylation"/>
    <property type="evidence" value="ECO:0007669"/>
    <property type="project" value="UniProtKB-UniRule"/>
</dbReference>
<evidence type="ECO:0000256" key="14">
    <source>
        <dbReference type="ARBA" id="ARBA00048359"/>
    </source>
</evidence>
<organism evidence="18 19">
    <name type="scientific">Filobacillus milosensis</name>
    <dbReference type="NCBI Taxonomy" id="94137"/>
    <lineage>
        <taxon>Bacteria</taxon>
        <taxon>Bacillati</taxon>
        <taxon>Bacillota</taxon>
        <taxon>Bacilli</taxon>
        <taxon>Bacillales</taxon>
        <taxon>Bacillaceae</taxon>
        <taxon>Filobacillus</taxon>
    </lineage>
</organism>
<keyword evidence="11 15" id="KW-0648">Protein biosynthesis</keyword>
<dbReference type="Pfam" id="PF19302">
    <property type="entry name" value="DUF5915"/>
    <property type="match status" value="1"/>
</dbReference>
<keyword evidence="10 15" id="KW-0067">ATP-binding</keyword>
<dbReference type="FunFam" id="3.40.50.620:FF:000063">
    <property type="entry name" value="Isoleucine--tRNA ligase"/>
    <property type="match status" value="1"/>
</dbReference>
<evidence type="ECO:0000256" key="15">
    <source>
        <dbReference type="HAMAP-Rule" id="MF_02003"/>
    </source>
</evidence>
<dbReference type="InterPro" id="IPR014729">
    <property type="entry name" value="Rossmann-like_a/b/a_fold"/>
</dbReference>
<dbReference type="OrthoDB" id="9810365at2"/>
<dbReference type="HAMAP" id="MF_02003">
    <property type="entry name" value="Ile_tRNA_synth_type2"/>
    <property type="match status" value="1"/>
</dbReference>
<comment type="similarity">
    <text evidence="3 15">Belongs to the class-I aminoacyl-tRNA synthetase family. IleS type 2 subfamily.</text>
</comment>
<evidence type="ECO:0000256" key="13">
    <source>
        <dbReference type="ARBA" id="ARBA00025217"/>
    </source>
</evidence>
<evidence type="ECO:0000259" key="16">
    <source>
        <dbReference type="Pfam" id="PF00133"/>
    </source>
</evidence>
<dbReference type="Proteomes" id="UP000297975">
    <property type="component" value="Unassembled WGS sequence"/>
</dbReference>
<evidence type="ECO:0000256" key="6">
    <source>
        <dbReference type="ARBA" id="ARBA00022598"/>
    </source>
</evidence>
<dbReference type="PROSITE" id="PS00178">
    <property type="entry name" value="AA_TRNA_LIGASE_I"/>
    <property type="match status" value="1"/>
</dbReference>
<evidence type="ECO:0000256" key="9">
    <source>
        <dbReference type="ARBA" id="ARBA00022833"/>
    </source>
</evidence>
<gene>
    <name evidence="15" type="primary">ileS</name>
    <name evidence="18" type="ORF">E3U55_03450</name>
</gene>
<feature type="short sequence motif" description="'KMSKS' region" evidence="15">
    <location>
        <begin position="590"/>
        <end position="594"/>
    </location>
</feature>
<dbReference type="InterPro" id="IPR013155">
    <property type="entry name" value="M/V/L/I-tRNA-synth_anticd-bd"/>
</dbReference>
<feature type="domain" description="Methionyl/Valyl/Leucyl/Isoleucyl-tRNA synthetase anticodon-binding" evidence="17">
    <location>
        <begin position="675"/>
        <end position="819"/>
    </location>
</feature>
<keyword evidence="12 15" id="KW-0030">Aminoacyl-tRNA synthetase</keyword>
<dbReference type="RefSeq" id="WP_134338943.1">
    <property type="nucleotide sequence ID" value="NZ_SOPW01000003.1"/>
</dbReference>
<dbReference type="GO" id="GO:0000049">
    <property type="term" value="F:tRNA binding"/>
    <property type="evidence" value="ECO:0007669"/>
    <property type="project" value="InterPro"/>
</dbReference>
<dbReference type="GO" id="GO:0002161">
    <property type="term" value="F:aminoacyl-tRNA deacylase activity"/>
    <property type="evidence" value="ECO:0007669"/>
    <property type="project" value="InterPro"/>
</dbReference>
<dbReference type="CDD" id="cd07961">
    <property type="entry name" value="Anticodon_Ia_Ile_ABEc"/>
    <property type="match status" value="1"/>
</dbReference>
<reference evidence="18 19" key="1">
    <citation type="submission" date="2019-03" db="EMBL/GenBank/DDBJ databases">
        <authorList>
            <person name="He R.-H."/>
        </authorList>
    </citation>
    <scope>NUCLEOTIDE SEQUENCE [LARGE SCALE GENOMIC DNA]</scope>
    <source>
        <strain evidence="19">SH 714</strain>
    </source>
</reference>
<evidence type="ECO:0000256" key="8">
    <source>
        <dbReference type="ARBA" id="ARBA00022741"/>
    </source>
</evidence>
<name>A0A4Y8IQD2_9BACI</name>
<dbReference type="FunFam" id="3.40.50.620:FF:000075">
    <property type="entry name" value="Isoleucine--tRNA ligase"/>
    <property type="match status" value="1"/>
</dbReference>
<evidence type="ECO:0000313" key="18">
    <source>
        <dbReference type="EMBL" id="TFB23882.1"/>
    </source>
</evidence>
<evidence type="ECO:0000256" key="4">
    <source>
        <dbReference type="ARBA" id="ARBA00011245"/>
    </source>
</evidence>